<dbReference type="PANTHER" id="PTHR13707:SF60">
    <property type="entry name" value="ACETATE COA-TRANSFERASE SUBUNIT ALPHA"/>
    <property type="match status" value="1"/>
</dbReference>
<dbReference type="GO" id="GO:0008410">
    <property type="term" value="F:CoA-transferase activity"/>
    <property type="evidence" value="ECO:0007669"/>
    <property type="project" value="InterPro"/>
</dbReference>
<accession>A0A6J7JK12</accession>
<dbReference type="Gene3D" id="3.40.1080.10">
    <property type="entry name" value="Glutaconate Coenzyme A-transferase"/>
    <property type="match status" value="1"/>
</dbReference>
<dbReference type="InterPro" id="IPR012792">
    <property type="entry name" value="3-oxoacid_CoA-transf_A"/>
</dbReference>
<dbReference type="InterPro" id="IPR004165">
    <property type="entry name" value="CoA_trans_fam_I"/>
</dbReference>
<dbReference type="SMART" id="SM00882">
    <property type="entry name" value="CoA_trans"/>
    <property type="match status" value="1"/>
</dbReference>
<proteinExistence type="predicted"/>
<keyword evidence="1" id="KW-0808">Transferase</keyword>
<dbReference type="EMBL" id="CAFBMK010000260">
    <property type="protein sequence ID" value="CAB4942901.1"/>
    <property type="molecule type" value="Genomic_DNA"/>
</dbReference>
<dbReference type="NCBIfam" id="TIGR02429">
    <property type="entry name" value="pcaI_scoA_fam"/>
    <property type="match status" value="1"/>
</dbReference>
<organism evidence="2">
    <name type="scientific">freshwater metagenome</name>
    <dbReference type="NCBI Taxonomy" id="449393"/>
    <lineage>
        <taxon>unclassified sequences</taxon>
        <taxon>metagenomes</taxon>
        <taxon>ecological metagenomes</taxon>
    </lineage>
</organism>
<sequence>MAVGGFGLSGNPETAIRALRDLGSSDLTIVSNNCGVDDQGLGILLANRQVRRMVSSYVGENKEFERQYLSGELEVELVPQGTLAERLRAGGAGIPAFYTPAGVGTPIADGKETRQIDGREYLLEHAITTEYAIVRAWKGDAAGNLIYRKTARNFNPLVAAAGRITVAEVEELVEVGELDPDQVHTPGIYVQRIFQSPGLTKPIERRTVRQAVTA</sequence>
<reference evidence="2" key="1">
    <citation type="submission" date="2020-05" db="EMBL/GenBank/DDBJ databases">
        <authorList>
            <person name="Chiriac C."/>
            <person name="Salcher M."/>
            <person name="Ghai R."/>
            <person name="Kavagutti S V."/>
        </authorList>
    </citation>
    <scope>NUCLEOTIDE SEQUENCE</scope>
</reference>
<evidence type="ECO:0000256" key="1">
    <source>
        <dbReference type="ARBA" id="ARBA00022679"/>
    </source>
</evidence>
<dbReference type="PANTHER" id="PTHR13707">
    <property type="entry name" value="KETOACID-COENZYME A TRANSFERASE"/>
    <property type="match status" value="1"/>
</dbReference>
<dbReference type="Pfam" id="PF01144">
    <property type="entry name" value="CoA_trans"/>
    <property type="match status" value="1"/>
</dbReference>
<protein>
    <submittedName>
        <fullName evidence="2">Unannotated protein</fullName>
    </submittedName>
</protein>
<evidence type="ECO:0000313" key="2">
    <source>
        <dbReference type="EMBL" id="CAB4942901.1"/>
    </source>
</evidence>
<dbReference type="SUPFAM" id="SSF100950">
    <property type="entry name" value="NagB/RpiA/CoA transferase-like"/>
    <property type="match status" value="1"/>
</dbReference>
<dbReference type="AlphaFoldDB" id="A0A6J7JK12"/>
<name>A0A6J7JK12_9ZZZZ</name>
<gene>
    <name evidence="2" type="ORF">UFOPK3564_03054</name>
</gene>
<dbReference type="InterPro" id="IPR037171">
    <property type="entry name" value="NagB/RpiA_transferase-like"/>
</dbReference>